<dbReference type="EMBL" id="CP051774">
    <property type="protein sequence ID" value="QJE99198.1"/>
    <property type="molecule type" value="Genomic_DNA"/>
</dbReference>
<dbReference type="KEGG" id="luo:HHL09_05380"/>
<reference evidence="2 3" key="1">
    <citation type="submission" date="2020-04" db="EMBL/GenBank/DDBJ databases">
        <title>Luteolibacter sp. G-1-1-1 isolated from soil.</title>
        <authorList>
            <person name="Dahal R.H."/>
        </authorList>
    </citation>
    <scope>NUCLEOTIDE SEQUENCE [LARGE SCALE GENOMIC DNA]</scope>
    <source>
        <strain evidence="2 3">G-1-1-1</strain>
    </source>
</reference>
<feature type="region of interest" description="Disordered" evidence="1">
    <location>
        <begin position="63"/>
        <end position="85"/>
    </location>
</feature>
<accession>A0A858RRZ0</accession>
<name>A0A858RRZ0_9BACT</name>
<evidence type="ECO:0000313" key="2">
    <source>
        <dbReference type="EMBL" id="QJE99198.1"/>
    </source>
</evidence>
<organism evidence="2 3">
    <name type="scientific">Luteolibacter luteus</name>
    <dbReference type="NCBI Taxonomy" id="2728835"/>
    <lineage>
        <taxon>Bacteria</taxon>
        <taxon>Pseudomonadati</taxon>
        <taxon>Verrucomicrobiota</taxon>
        <taxon>Verrucomicrobiia</taxon>
        <taxon>Verrucomicrobiales</taxon>
        <taxon>Verrucomicrobiaceae</taxon>
        <taxon>Luteolibacter</taxon>
    </lineage>
</organism>
<sequence>MGAAVGLFSYTCLLVSCDVDKKEDGELPKVKVDVEGEAKLPKYEVHGPEVTVGEKKVEMKVPTIDVDIPKEEENEPVPPPESKKE</sequence>
<keyword evidence="3" id="KW-1185">Reference proteome</keyword>
<evidence type="ECO:0000256" key="1">
    <source>
        <dbReference type="SAM" id="MobiDB-lite"/>
    </source>
</evidence>
<dbReference type="AlphaFoldDB" id="A0A858RRZ0"/>
<proteinExistence type="predicted"/>
<feature type="compositionally biased region" description="Pro residues" evidence="1">
    <location>
        <begin position="76"/>
        <end position="85"/>
    </location>
</feature>
<protein>
    <submittedName>
        <fullName evidence="2">Uncharacterized protein</fullName>
    </submittedName>
</protein>
<gene>
    <name evidence="2" type="ORF">HHL09_05380</name>
</gene>
<dbReference type="Proteomes" id="UP000501812">
    <property type="component" value="Chromosome"/>
</dbReference>
<evidence type="ECO:0000313" key="3">
    <source>
        <dbReference type="Proteomes" id="UP000501812"/>
    </source>
</evidence>